<dbReference type="AlphaFoldDB" id="A0A834GGT6"/>
<feature type="compositionally biased region" description="Polar residues" evidence="6">
    <location>
        <begin position="1"/>
        <end position="18"/>
    </location>
</feature>
<evidence type="ECO:0000256" key="2">
    <source>
        <dbReference type="ARBA" id="ARBA00022741"/>
    </source>
</evidence>
<keyword evidence="3" id="KW-0472">Membrane</keyword>
<evidence type="ECO:0000256" key="5">
    <source>
        <dbReference type="ARBA" id="ARBA00023128"/>
    </source>
</evidence>
<evidence type="ECO:0000256" key="6">
    <source>
        <dbReference type="SAM" id="MobiDB-lite"/>
    </source>
</evidence>
<name>A0A834GGT6_RHOSS</name>
<dbReference type="Gene3D" id="2.30.30.750">
    <property type="match status" value="1"/>
</dbReference>
<proteinExistence type="predicted"/>
<dbReference type="Proteomes" id="UP000626092">
    <property type="component" value="Unassembled WGS sequence"/>
</dbReference>
<keyword evidence="9" id="KW-1185">Reference proteome</keyword>
<dbReference type="SMART" id="SM00382">
    <property type="entry name" value="AAA"/>
    <property type="match status" value="1"/>
</dbReference>
<feature type="region of interest" description="Disordered" evidence="6">
    <location>
        <begin position="104"/>
        <end position="128"/>
    </location>
</feature>
<feature type="region of interest" description="Disordered" evidence="6">
    <location>
        <begin position="1"/>
        <end position="60"/>
    </location>
</feature>
<keyword evidence="5" id="KW-0496">Mitochondrion</keyword>
<dbReference type="InterPro" id="IPR003960">
    <property type="entry name" value="ATPase_AAA_CS"/>
</dbReference>
<evidence type="ECO:0000259" key="7">
    <source>
        <dbReference type="SMART" id="SM00382"/>
    </source>
</evidence>
<dbReference type="InterPro" id="IPR041569">
    <property type="entry name" value="AAA_lid_3"/>
</dbReference>
<dbReference type="FunFam" id="3.40.50.300:FF:000416">
    <property type="entry name" value="p-loop nucleoside triphosphate hydrolase superfamily protein"/>
    <property type="match status" value="1"/>
</dbReference>
<dbReference type="OrthoDB" id="10254455at2759"/>
<dbReference type="GO" id="GO:0005741">
    <property type="term" value="C:mitochondrial outer membrane"/>
    <property type="evidence" value="ECO:0007669"/>
    <property type="project" value="UniProtKB-SubCell"/>
</dbReference>
<evidence type="ECO:0000313" key="8">
    <source>
        <dbReference type="EMBL" id="KAF7134824.1"/>
    </source>
</evidence>
<dbReference type="EMBL" id="WJXA01000008">
    <property type="protein sequence ID" value="KAF7134824.1"/>
    <property type="molecule type" value="Genomic_DNA"/>
</dbReference>
<dbReference type="GO" id="GO:0016887">
    <property type="term" value="F:ATP hydrolysis activity"/>
    <property type="evidence" value="ECO:0007669"/>
    <property type="project" value="InterPro"/>
</dbReference>
<dbReference type="PANTHER" id="PTHR45644:SF39">
    <property type="entry name" value="AAA-TYPE ATPASE FAMILY PROTEIN-RELATED"/>
    <property type="match status" value="1"/>
</dbReference>
<dbReference type="Gene3D" id="3.40.50.300">
    <property type="entry name" value="P-loop containing nucleotide triphosphate hydrolases"/>
    <property type="match status" value="1"/>
</dbReference>
<reference evidence="8" key="1">
    <citation type="submission" date="2019-11" db="EMBL/GenBank/DDBJ databases">
        <authorList>
            <person name="Liu Y."/>
            <person name="Hou J."/>
            <person name="Li T.-Q."/>
            <person name="Guan C.-H."/>
            <person name="Wu X."/>
            <person name="Wu H.-Z."/>
            <person name="Ling F."/>
            <person name="Zhang R."/>
            <person name="Shi X.-G."/>
            <person name="Ren J.-P."/>
            <person name="Chen E.-F."/>
            <person name="Sun J.-M."/>
        </authorList>
    </citation>
    <scope>NUCLEOTIDE SEQUENCE</scope>
    <source>
        <strain evidence="8">Adult_tree_wgs_1</strain>
        <tissue evidence="8">Leaves</tissue>
    </source>
</reference>
<sequence>MNSKESNTNKSNLPSGPSSPKRRKMEKVKQTMQNGQQIPITTGNQTNTSNPPSQFLPGLGATPVSPVNYVLRDQLLRRSLRQQQRLTNGAPMVPKCSMQQTSKALDTKDNNAPIPADPVSSQAGQGDESIKRKEVLLGILTPCSKLLPKHPSQVVEDANRKAPTSAISPSTAALIKDIVSGILDGRGILITFGNFPYYLCDRTKHALVASFFLHTKHKKYARCNADSRRFRIIFSGPTGSRIYQEKLAMALAHHVGAKLLVLGNSFFPADMSTMGIGPSRDVLWTHFRHRATQSLANPSHSEMNNHSFKKGDRVVFVGSNCGGLRSMDSPRGPTFGSLGEIVSTSQVSYLSKLGVRFDNPIHGGLDLGGQCKAGYGFNCNANELCLDPTTLKDFDKSITNNYLEAIMCASRDSPLILFVKDVDKFVQESSEAYLVMKYLINKLPENVFVIGSQTETENNKEKESYFGKYEKDRKLTETAKLLSNLFPNQIPIEMPEEEKHIAVLKHKFSEDSELIIAKENITCLRNVLIRSGLDSEELEELSIVHPTLTYESAEKVVKWALGYQLMEYPQSDENPNLVLSLESIEYGVNVLRETQPELKTSERLLKDVVTENGFEKILLGEVIPPNEAGVKFDDIGALENVKDTLKELVMLPLQRPELFCKGQLRKPCKGILLFGPPGTGKTMLAKAIATEAGANFINISASTIASKWYGDAEKYVRAVFSLAIKISPSIIFVDEVDSLLGRRGNHEHELTRRIKNEFMLNWDGLRTKDGERVLVLAATNRPFDLDEAVIRRMPRRFMVNLPDAPNRTKILQVILEKEELSPDVDFDVISRMTDGYSGSDLKNLCVTAAYCPIREILQSEKQKIAAMVPVVEPIPALNKTSEIRPTSMKDFKYAREQISASFSTESMNMNELLKWNELYGEGGSRRKTTLSYFL</sequence>
<dbReference type="InterPro" id="IPR003593">
    <property type="entry name" value="AAA+_ATPase"/>
</dbReference>
<dbReference type="Pfam" id="PF17862">
    <property type="entry name" value="AAA_lid_3"/>
    <property type="match status" value="1"/>
</dbReference>
<dbReference type="Gene3D" id="1.10.8.60">
    <property type="match status" value="1"/>
</dbReference>
<keyword evidence="4" id="KW-0067">ATP-binding</keyword>
<dbReference type="InterPro" id="IPR051701">
    <property type="entry name" value="Mito_OM_Translocase_MSP1"/>
</dbReference>
<feature type="domain" description="AAA+ ATPase" evidence="7">
    <location>
        <begin position="667"/>
        <end position="803"/>
    </location>
</feature>
<evidence type="ECO:0000313" key="9">
    <source>
        <dbReference type="Proteomes" id="UP000626092"/>
    </source>
</evidence>
<dbReference type="InterPro" id="IPR003959">
    <property type="entry name" value="ATPase_AAA_core"/>
</dbReference>
<comment type="caution">
    <text evidence="8">The sequence shown here is derived from an EMBL/GenBank/DDBJ whole genome shotgun (WGS) entry which is preliminary data.</text>
</comment>
<dbReference type="InterPro" id="IPR047008">
    <property type="entry name" value="XRN1_SH3_sf"/>
</dbReference>
<protein>
    <recommendedName>
        <fullName evidence="7">AAA+ ATPase domain-containing protein</fullName>
    </recommendedName>
</protein>
<accession>A0A834GGT6</accession>
<gene>
    <name evidence="8" type="ORF">RHSIM_Rhsim08G0043700</name>
</gene>
<dbReference type="InterPro" id="IPR056653">
    <property type="entry name" value="DUF7751"/>
</dbReference>
<keyword evidence="2" id="KW-0547">Nucleotide-binding</keyword>
<dbReference type="InterPro" id="IPR027417">
    <property type="entry name" value="P-loop_NTPase"/>
</dbReference>
<dbReference type="SUPFAM" id="SSF52540">
    <property type="entry name" value="P-loop containing nucleoside triphosphate hydrolases"/>
    <property type="match status" value="1"/>
</dbReference>
<evidence type="ECO:0000256" key="1">
    <source>
        <dbReference type="ARBA" id="ARBA00004572"/>
    </source>
</evidence>
<dbReference type="PANTHER" id="PTHR45644">
    <property type="entry name" value="AAA ATPASE, PUTATIVE (AFU_ORTHOLOGUE AFUA_2G12920)-RELATED-RELATED"/>
    <property type="match status" value="1"/>
</dbReference>
<dbReference type="GO" id="GO:0005524">
    <property type="term" value="F:ATP binding"/>
    <property type="evidence" value="ECO:0007669"/>
    <property type="project" value="UniProtKB-KW"/>
</dbReference>
<dbReference type="Pfam" id="PF00004">
    <property type="entry name" value="AAA"/>
    <property type="match status" value="1"/>
</dbReference>
<dbReference type="PROSITE" id="PS00674">
    <property type="entry name" value="AAA"/>
    <property type="match status" value="1"/>
</dbReference>
<evidence type="ECO:0000256" key="3">
    <source>
        <dbReference type="ARBA" id="ARBA00022787"/>
    </source>
</evidence>
<keyword evidence="3" id="KW-1000">Mitochondrion outer membrane</keyword>
<organism evidence="8 9">
    <name type="scientific">Rhododendron simsii</name>
    <name type="common">Sims's rhododendron</name>
    <dbReference type="NCBI Taxonomy" id="118357"/>
    <lineage>
        <taxon>Eukaryota</taxon>
        <taxon>Viridiplantae</taxon>
        <taxon>Streptophyta</taxon>
        <taxon>Embryophyta</taxon>
        <taxon>Tracheophyta</taxon>
        <taxon>Spermatophyta</taxon>
        <taxon>Magnoliopsida</taxon>
        <taxon>eudicotyledons</taxon>
        <taxon>Gunneridae</taxon>
        <taxon>Pentapetalae</taxon>
        <taxon>asterids</taxon>
        <taxon>Ericales</taxon>
        <taxon>Ericaceae</taxon>
        <taxon>Ericoideae</taxon>
        <taxon>Rhodoreae</taxon>
        <taxon>Rhododendron</taxon>
    </lineage>
</organism>
<feature type="compositionally biased region" description="Polar residues" evidence="6">
    <location>
        <begin position="30"/>
        <end position="53"/>
    </location>
</feature>
<comment type="subcellular location">
    <subcellularLocation>
        <location evidence="1">Mitochondrion outer membrane</location>
        <topology evidence="1">Single-pass membrane protein</topology>
    </subcellularLocation>
</comment>
<evidence type="ECO:0000256" key="4">
    <source>
        <dbReference type="ARBA" id="ARBA00022840"/>
    </source>
</evidence>
<dbReference type="Pfam" id="PF24933">
    <property type="entry name" value="DUF7751"/>
    <property type="match status" value="1"/>
</dbReference>